<proteinExistence type="inferred from homology"/>
<keyword evidence="3" id="KW-0378">Hydrolase</keyword>
<dbReference type="EMBL" id="OCTN01000001">
    <property type="protein sequence ID" value="SOH92829.1"/>
    <property type="molecule type" value="Genomic_DNA"/>
</dbReference>
<dbReference type="InterPro" id="IPR020550">
    <property type="entry name" value="Inositol_monophosphatase_CS"/>
</dbReference>
<evidence type="ECO:0000256" key="5">
    <source>
        <dbReference type="PIRSR" id="PIRSR600760-2"/>
    </source>
</evidence>
<protein>
    <submittedName>
        <fullName evidence="6">Myo-inositol-1(Or 4)-monophosphatase</fullName>
    </submittedName>
</protein>
<accession>A0A2C9CR27</accession>
<dbReference type="GO" id="GO:0006020">
    <property type="term" value="P:inositol metabolic process"/>
    <property type="evidence" value="ECO:0007669"/>
    <property type="project" value="TreeGrafter"/>
</dbReference>
<dbReference type="PROSITE" id="PS00630">
    <property type="entry name" value="IMP_2"/>
    <property type="match status" value="1"/>
</dbReference>
<dbReference type="RefSeq" id="WP_097928386.1">
    <property type="nucleotide sequence ID" value="NZ_OCTN01000001.1"/>
</dbReference>
<dbReference type="InterPro" id="IPR020583">
    <property type="entry name" value="Inositol_monoP_metal-BS"/>
</dbReference>
<dbReference type="GO" id="GO:0046854">
    <property type="term" value="P:phosphatidylinositol phosphate biosynthetic process"/>
    <property type="evidence" value="ECO:0007669"/>
    <property type="project" value="InterPro"/>
</dbReference>
<dbReference type="GO" id="GO:0046872">
    <property type="term" value="F:metal ion binding"/>
    <property type="evidence" value="ECO:0007669"/>
    <property type="project" value="UniProtKB-KW"/>
</dbReference>
<evidence type="ECO:0000256" key="3">
    <source>
        <dbReference type="ARBA" id="ARBA00022801"/>
    </source>
</evidence>
<feature type="binding site" evidence="5">
    <location>
        <position position="87"/>
    </location>
    <ligand>
        <name>Mg(2+)</name>
        <dbReference type="ChEBI" id="CHEBI:18420"/>
        <label>1</label>
        <note>catalytic</note>
    </ligand>
</feature>
<gene>
    <name evidence="6" type="ORF">SAMN06273572_101678</name>
</gene>
<keyword evidence="7" id="KW-1185">Reference proteome</keyword>
<dbReference type="Pfam" id="PF00459">
    <property type="entry name" value="Inositol_P"/>
    <property type="match status" value="1"/>
</dbReference>
<dbReference type="AlphaFoldDB" id="A0A2C9CR27"/>
<evidence type="ECO:0000313" key="7">
    <source>
        <dbReference type="Proteomes" id="UP000220034"/>
    </source>
</evidence>
<evidence type="ECO:0000256" key="4">
    <source>
        <dbReference type="ARBA" id="ARBA00022842"/>
    </source>
</evidence>
<feature type="binding site" evidence="5">
    <location>
        <position position="69"/>
    </location>
    <ligand>
        <name>Mg(2+)</name>
        <dbReference type="ChEBI" id="CHEBI:18420"/>
        <label>1</label>
        <note>catalytic</note>
    </ligand>
</feature>
<feature type="binding site" evidence="5">
    <location>
        <position position="90"/>
    </location>
    <ligand>
        <name>Mg(2+)</name>
        <dbReference type="ChEBI" id="CHEBI:18420"/>
        <label>2</label>
    </ligand>
</feature>
<dbReference type="OrthoDB" id="9785695at2"/>
<evidence type="ECO:0000256" key="2">
    <source>
        <dbReference type="ARBA" id="ARBA00022723"/>
    </source>
</evidence>
<feature type="binding site" evidence="5">
    <location>
        <position position="206"/>
    </location>
    <ligand>
        <name>Mg(2+)</name>
        <dbReference type="ChEBI" id="CHEBI:18420"/>
        <label>1</label>
        <note>catalytic</note>
    </ligand>
</feature>
<keyword evidence="4 5" id="KW-0460">Magnesium</keyword>
<comment type="cofactor">
    <cofactor evidence="5">
        <name>Mg(2+)</name>
        <dbReference type="ChEBI" id="CHEBI:18420"/>
    </cofactor>
</comment>
<reference evidence="7" key="1">
    <citation type="submission" date="2017-09" db="EMBL/GenBank/DDBJ databases">
        <authorList>
            <person name="Varghese N."/>
            <person name="Submissions S."/>
        </authorList>
    </citation>
    <scope>NUCLEOTIDE SEQUENCE [LARGE SCALE GENOMIC DNA]</scope>
    <source>
        <strain evidence="7">C7</strain>
    </source>
</reference>
<comment type="similarity">
    <text evidence="1">Belongs to the inositol monophosphatase superfamily.</text>
</comment>
<dbReference type="PANTHER" id="PTHR20854">
    <property type="entry name" value="INOSITOL MONOPHOSPHATASE"/>
    <property type="match status" value="1"/>
</dbReference>
<feature type="binding site" evidence="5">
    <location>
        <position position="89"/>
    </location>
    <ligand>
        <name>Mg(2+)</name>
        <dbReference type="ChEBI" id="CHEBI:18420"/>
        <label>1</label>
        <note>catalytic</note>
    </ligand>
</feature>
<dbReference type="Proteomes" id="UP000220034">
    <property type="component" value="Unassembled WGS sequence"/>
</dbReference>
<dbReference type="SUPFAM" id="SSF56655">
    <property type="entry name" value="Carbohydrate phosphatase"/>
    <property type="match status" value="1"/>
</dbReference>
<dbReference type="PRINTS" id="PR00377">
    <property type="entry name" value="IMPHPHTASES"/>
</dbReference>
<dbReference type="Gene3D" id="3.40.190.80">
    <property type="match status" value="1"/>
</dbReference>
<dbReference type="GO" id="GO:0008934">
    <property type="term" value="F:inositol monophosphate 1-phosphatase activity"/>
    <property type="evidence" value="ECO:0007669"/>
    <property type="project" value="TreeGrafter"/>
</dbReference>
<name>A0A2C9CR27_9RHOB</name>
<dbReference type="CDD" id="cd01638">
    <property type="entry name" value="CysQ"/>
    <property type="match status" value="1"/>
</dbReference>
<dbReference type="InterPro" id="IPR000760">
    <property type="entry name" value="Inositol_monophosphatase-like"/>
</dbReference>
<evidence type="ECO:0000256" key="1">
    <source>
        <dbReference type="ARBA" id="ARBA00009759"/>
    </source>
</evidence>
<evidence type="ECO:0000313" key="6">
    <source>
        <dbReference type="EMBL" id="SOH92829.1"/>
    </source>
</evidence>
<dbReference type="Gene3D" id="3.30.540.10">
    <property type="entry name" value="Fructose-1,6-Bisphosphatase, subunit A, domain 1"/>
    <property type="match status" value="1"/>
</dbReference>
<keyword evidence="2 5" id="KW-0479">Metal-binding</keyword>
<organism evidence="6 7">
    <name type="scientific">Pontivivens marinum</name>
    <dbReference type="NCBI Taxonomy" id="1690039"/>
    <lineage>
        <taxon>Bacteria</taxon>
        <taxon>Pseudomonadati</taxon>
        <taxon>Pseudomonadota</taxon>
        <taxon>Alphaproteobacteria</taxon>
        <taxon>Rhodobacterales</taxon>
        <taxon>Paracoccaceae</taxon>
        <taxon>Pontivivens</taxon>
    </lineage>
</organism>
<sequence length="261" mass="27567">MREHDADRALLIDAATAGAQVALRYFGQSPEVWDKGQGQGPVSVADLAVDQLLKEQLLNARPDYGWLSEETADAPDRLQRRRCFIVDPIDGTVSFIKGRNGWAISIGVVEDGIPVAGVVLMPVTGHIYSAALGRGALCNDAPLVIGAAQVPARVSIPQNQLDTQFWPNGSDHIAPMRGGALALRLTRLAEGDVDGTVTFRKVWEWDIAAGALIAQQAGAQVSDLTGTDLRFNTPSAQLNGLIAAGPDLHADLVSSSGNAST</sequence>
<dbReference type="PROSITE" id="PS00629">
    <property type="entry name" value="IMP_1"/>
    <property type="match status" value="1"/>
</dbReference>
<dbReference type="PANTHER" id="PTHR20854:SF4">
    <property type="entry name" value="INOSITOL-1-MONOPHOSPHATASE-RELATED"/>
    <property type="match status" value="1"/>
</dbReference>
<dbReference type="GO" id="GO:0007165">
    <property type="term" value="P:signal transduction"/>
    <property type="evidence" value="ECO:0007669"/>
    <property type="project" value="TreeGrafter"/>
</dbReference>